<sequence>MSIDMPGCCIAQLLALATAFWLFRNDFALFQRRGYSINSRDSIRPKRVSIPPFIQNTAKNHNVMESASRQQDIGANAGNNGFSQASGEKCADKRLEKHTEKRAEKTASRPRKGRAKPRETVPPPTPFDLPPQPEVAHLLRVSTLGELAGSLAHEINQPLTAILSNVQAAQHYLENETIDRDELRETLADIAADGLRAAGIVSRIRALVKKGQLDMQPQELGQLVRDVAALVHGDAAQRNVRVAVEIEGGPHVVHGDRVQLQQVVLNLMMNALDAVEACTADDRLVTARVSGEGPQTVRVSVSDRGEGIATQPLDAVFTPFFTSKPQGLGLGLPISRNIVTLHGGRLWAENNAARGATFHVSLPLEREAHATAARVR</sequence>
<dbReference type="Pfam" id="PF00512">
    <property type="entry name" value="HisKA"/>
    <property type="match status" value="1"/>
</dbReference>
<feature type="region of interest" description="Disordered" evidence="9">
    <location>
        <begin position="65"/>
        <end position="132"/>
    </location>
</feature>
<dbReference type="SMART" id="SM00388">
    <property type="entry name" value="HisKA"/>
    <property type="match status" value="1"/>
</dbReference>
<feature type="compositionally biased region" description="Pro residues" evidence="9">
    <location>
        <begin position="120"/>
        <end position="132"/>
    </location>
</feature>
<evidence type="ECO:0000256" key="3">
    <source>
        <dbReference type="ARBA" id="ARBA00022553"/>
    </source>
</evidence>
<dbReference type="EC" id="2.7.13.3" evidence="2"/>
<keyword evidence="7" id="KW-0067">ATP-binding</keyword>
<dbReference type="SUPFAM" id="SSF47384">
    <property type="entry name" value="Homodimeric domain of signal transducing histidine kinase"/>
    <property type="match status" value="1"/>
</dbReference>
<dbReference type="PANTHER" id="PTHR43065:SF10">
    <property type="entry name" value="PEROXIDE STRESS-ACTIVATED HISTIDINE KINASE MAK3"/>
    <property type="match status" value="1"/>
</dbReference>
<dbReference type="InterPro" id="IPR005467">
    <property type="entry name" value="His_kinase_dom"/>
</dbReference>
<keyword evidence="8" id="KW-0902">Two-component regulatory system</keyword>
<dbReference type="InterPro" id="IPR004358">
    <property type="entry name" value="Sig_transdc_His_kin-like_C"/>
</dbReference>
<name>A0ABX5KCN1_9BURK</name>
<dbReference type="Gene3D" id="1.10.287.130">
    <property type="match status" value="1"/>
</dbReference>
<dbReference type="Pfam" id="PF02518">
    <property type="entry name" value="HATPase_c"/>
    <property type="match status" value="1"/>
</dbReference>
<proteinExistence type="predicted"/>
<feature type="compositionally biased region" description="Polar residues" evidence="9">
    <location>
        <begin position="65"/>
        <end position="86"/>
    </location>
</feature>
<dbReference type="InterPro" id="IPR036890">
    <property type="entry name" value="HATPase_C_sf"/>
</dbReference>
<evidence type="ECO:0000256" key="2">
    <source>
        <dbReference type="ARBA" id="ARBA00012438"/>
    </source>
</evidence>
<dbReference type="InterPro" id="IPR003661">
    <property type="entry name" value="HisK_dim/P_dom"/>
</dbReference>
<dbReference type="Proteomes" id="UP000245712">
    <property type="component" value="Unassembled WGS sequence"/>
</dbReference>
<evidence type="ECO:0000256" key="1">
    <source>
        <dbReference type="ARBA" id="ARBA00000085"/>
    </source>
</evidence>
<dbReference type="CDD" id="cd00082">
    <property type="entry name" value="HisKA"/>
    <property type="match status" value="1"/>
</dbReference>
<dbReference type="PRINTS" id="PR00344">
    <property type="entry name" value="BCTRLSENSOR"/>
</dbReference>
<gene>
    <name evidence="11" type="ORF">C7402_125105</name>
</gene>
<comment type="catalytic activity">
    <reaction evidence="1">
        <text>ATP + protein L-histidine = ADP + protein N-phospho-L-histidine.</text>
        <dbReference type="EC" id="2.7.13.3"/>
    </reaction>
</comment>
<dbReference type="PROSITE" id="PS50109">
    <property type="entry name" value="HIS_KIN"/>
    <property type="match status" value="1"/>
</dbReference>
<evidence type="ECO:0000256" key="8">
    <source>
        <dbReference type="ARBA" id="ARBA00023012"/>
    </source>
</evidence>
<keyword evidence="5" id="KW-0547">Nucleotide-binding</keyword>
<keyword evidence="4" id="KW-0808">Transferase</keyword>
<protein>
    <recommendedName>
        <fullName evidence="2">histidine kinase</fullName>
        <ecNumber evidence="2">2.7.13.3</ecNumber>
    </recommendedName>
</protein>
<reference evidence="11 12" key="1">
    <citation type="submission" date="2018-05" db="EMBL/GenBank/DDBJ databases">
        <title>Genomic Encyclopedia of Type Strains, Phase IV (KMG-V): Genome sequencing to study the core and pangenomes of soil and plant-associated prokaryotes.</title>
        <authorList>
            <person name="Whitman W."/>
        </authorList>
    </citation>
    <scope>NUCLEOTIDE SEQUENCE [LARGE SCALE GENOMIC DNA]</scope>
    <source>
        <strain evidence="11 12">SCZa-39</strain>
    </source>
</reference>
<evidence type="ECO:0000256" key="7">
    <source>
        <dbReference type="ARBA" id="ARBA00022840"/>
    </source>
</evidence>
<evidence type="ECO:0000256" key="4">
    <source>
        <dbReference type="ARBA" id="ARBA00022679"/>
    </source>
</evidence>
<evidence type="ECO:0000259" key="10">
    <source>
        <dbReference type="PROSITE" id="PS50109"/>
    </source>
</evidence>
<feature type="compositionally biased region" description="Basic and acidic residues" evidence="9">
    <location>
        <begin position="89"/>
        <end position="107"/>
    </location>
</feature>
<accession>A0ABX5KCN1</accession>
<dbReference type="PANTHER" id="PTHR43065">
    <property type="entry name" value="SENSOR HISTIDINE KINASE"/>
    <property type="match status" value="1"/>
</dbReference>
<keyword evidence="3" id="KW-0597">Phosphoprotein</keyword>
<dbReference type="SUPFAM" id="SSF55874">
    <property type="entry name" value="ATPase domain of HSP90 chaperone/DNA topoisomerase II/histidine kinase"/>
    <property type="match status" value="1"/>
</dbReference>
<dbReference type="SMART" id="SM00387">
    <property type="entry name" value="HATPase_c"/>
    <property type="match status" value="1"/>
</dbReference>
<comment type="caution">
    <text evidence="11">The sequence shown here is derived from an EMBL/GenBank/DDBJ whole genome shotgun (WGS) entry which is preliminary data.</text>
</comment>
<keyword evidence="12" id="KW-1185">Reference proteome</keyword>
<evidence type="ECO:0000256" key="6">
    <source>
        <dbReference type="ARBA" id="ARBA00022777"/>
    </source>
</evidence>
<dbReference type="InterPro" id="IPR003594">
    <property type="entry name" value="HATPase_dom"/>
</dbReference>
<evidence type="ECO:0000256" key="9">
    <source>
        <dbReference type="SAM" id="MobiDB-lite"/>
    </source>
</evidence>
<evidence type="ECO:0000313" key="12">
    <source>
        <dbReference type="Proteomes" id="UP000245712"/>
    </source>
</evidence>
<feature type="domain" description="Histidine kinase" evidence="10">
    <location>
        <begin position="150"/>
        <end position="366"/>
    </location>
</feature>
<dbReference type="Gene3D" id="3.30.565.10">
    <property type="entry name" value="Histidine kinase-like ATPase, C-terminal domain"/>
    <property type="match status" value="1"/>
</dbReference>
<dbReference type="EMBL" id="QEOB01000025">
    <property type="protein sequence ID" value="PVX72290.1"/>
    <property type="molecule type" value="Genomic_DNA"/>
</dbReference>
<dbReference type="InterPro" id="IPR036097">
    <property type="entry name" value="HisK_dim/P_sf"/>
</dbReference>
<evidence type="ECO:0000313" key="11">
    <source>
        <dbReference type="EMBL" id="PVX72290.1"/>
    </source>
</evidence>
<evidence type="ECO:0000256" key="5">
    <source>
        <dbReference type="ARBA" id="ARBA00022741"/>
    </source>
</evidence>
<organism evidence="11 12">
    <name type="scientific">Paraburkholderia unamae</name>
    <dbReference type="NCBI Taxonomy" id="219649"/>
    <lineage>
        <taxon>Bacteria</taxon>
        <taxon>Pseudomonadati</taxon>
        <taxon>Pseudomonadota</taxon>
        <taxon>Betaproteobacteria</taxon>
        <taxon>Burkholderiales</taxon>
        <taxon>Burkholderiaceae</taxon>
        <taxon>Paraburkholderia</taxon>
    </lineage>
</organism>
<keyword evidence="6" id="KW-0418">Kinase</keyword>